<gene>
    <name evidence="2" type="ORF">TTHERM_00069310</name>
</gene>
<accession>I7MHG8</accession>
<dbReference type="AlphaFoldDB" id="I7MHG8"/>
<organism evidence="2 3">
    <name type="scientific">Tetrahymena thermophila (strain SB210)</name>
    <dbReference type="NCBI Taxonomy" id="312017"/>
    <lineage>
        <taxon>Eukaryota</taxon>
        <taxon>Sar</taxon>
        <taxon>Alveolata</taxon>
        <taxon>Ciliophora</taxon>
        <taxon>Intramacronucleata</taxon>
        <taxon>Oligohymenophorea</taxon>
        <taxon>Hymenostomatida</taxon>
        <taxon>Tetrahymenina</taxon>
        <taxon>Tetrahymenidae</taxon>
        <taxon>Tetrahymena</taxon>
    </lineage>
</organism>
<sequence length="283" mass="32450">MGCCTTKQPNQKKQIADKQNGAQAPIQQTPIKLADPNKNNNEENKTTINTENKQRVDLPNGNAQNGIQVQQNNNSTPTPQQNQNNVENKYLDQQAQNMNIQQQNIVLKEQNSSKQDNSIIKKVNTITVKEEDISVQIKKKEQENVDPNSLKGVSQTLSIQQMRMSKVDKQTVNVEPIQQKQEKSKHDSEYELQDEPETNMINYRQQQTFQNKQMKDNILNKHMRSILSSIKTNEYVSKTCYSTPPILYVDTDANSKGEWMQIETFGVYGQAEQNQGNKNFMDD</sequence>
<protein>
    <submittedName>
        <fullName evidence="2">Uncharacterized protein</fullName>
    </submittedName>
</protein>
<dbReference type="Proteomes" id="UP000009168">
    <property type="component" value="Unassembled WGS sequence"/>
</dbReference>
<keyword evidence="3" id="KW-1185">Reference proteome</keyword>
<evidence type="ECO:0000256" key="1">
    <source>
        <dbReference type="SAM" id="MobiDB-lite"/>
    </source>
</evidence>
<dbReference type="GeneID" id="7829035"/>
<evidence type="ECO:0000313" key="2">
    <source>
        <dbReference type="EMBL" id="EAR87524.1"/>
    </source>
</evidence>
<dbReference type="InParanoid" id="I7MHG8"/>
<name>I7MHG8_TETTS</name>
<evidence type="ECO:0000313" key="3">
    <source>
        <dbReference type="Proteomes" id="UP000009168"/>
    </source>
</evidence>
<dbReference type="EMBL" id="GG662853">
    <property type="protein sequence ID" value="EAR87524.1"/>
    <property type="molecule type" value="Genomic_DNA"/>
</dbReference>
<feature type="region of interest" description="Disordered" evidence="1">
    <location>
        <begin position="1"/>
        <end position="84"/>
    </location>
</feature>
<feature type="compositionally biased region" description="Low complexity" evidence="1">
    <location>
        <begin position="68"/>
        <end position="84"/>
    </location>
</feature>
<feature type="compositionally biased region" description="Polar residues" evidence="1">
    <location>
        <begin position="20"/>
        <end position="30"/>
    </location>
</feature>
<dbReference type="HOGENOM" id="CLU_985117_0_0_1"/>
<feature type="compositionally biased region" description="Polar residues" evidence="1">
    <location>
        <begin position="1"/>
        <end position="13"/>
    </location>
</feature>
<dbReference type="KEGG" id="tet:TTHERM_00069310"/>
<proteinExistence type="predicted"/>
<dbReference type="RefSeq" id="XP_001007769.1">
    <property type="nucleotide sequence ID" value="XM_001007769.3"/>
</dbReference>
<reference evidence="3" key="1">
    <citation type="journal article" date="2006" name="PLoS Biol.">
        <title>Macronuclear genome sequence of the ciliate Tetrahymena thermophila, a model eukaryote.</title>
        <authorList>
            <person name="Eisen J.A."/>
            <person name="Coyne R.S."/>
            <person name="Wu M."/>
            <person name="Wu D."/>
            <person name="Thiagarajan M."/>
            <person name="Wortman J.R."/>
            <person name="Badger J.H."/>
            <person name="Ren Q."/>
            <person name="Amedeo P."/>
            <person name="Jones K.M."/>
            <person name="Tallon L.J."/>
            <person name="Delcher A.L."/>
            <person name="Salzberg S.L."/>
            <person name="Silva J.C."/>
            <person name="Haas B.J."/>
            <person name="Majoros W.H."/>
            <person name="Farzad M."/>
            <person name="Carlton J.M."/>
            <person name="Smith R.K. Jr."/>
            <person name="Garg J."/>
            <person name="Pearlman R.E."/>
            <person name="Karrer K.M."/>
            <person name="Sun L."/>
            <person name="Manning G."/>
            <person name="Elde N.C."/>
            <person name="Turkewitz A.P."/>
            <person name="Asai D.J."/>
            <person name="Wilkes D.E."/>
            <person name="Wang Y."/>
            <person name="Cai H."/>
            <person name="Collins K."/>
            <person name="Stewart B.A."/>
            <person name="Lee S.R."/>
            <person name="Wilamowska K."/>
            <person name="Weinberg Z."/>
            <person name="Ruzzo W.L."/>
            <person name="Wloga D."/>
            <person name="Gaertig J."/>
            <person name="Frankel J."/>
            <person name="Tsao C.-C."/>
            <person name="Gorovsky M.A."/>
            <person name="Keeling P.J."/>
            <person name="Waller R.F."/>
            <person name="Patron N.J."/>
            <person name="Cherry J.M."/>
            <person name="Stover N.A."/>
            <person name="Krieger C.J."/>
            <person name="del Toro C."/>
            <person name="Ryder H.F."/>
            <person name="Williamson S.C."/>
            <person name="Barbeau R.A."/>
            <person name="Hamilton E.P."/>
            <person name="Orias E."/>
        </authorList>
    </citation>
    <scope>NUCLEOTIDE SEQUENCE [LARGE SCALE GENOMIC DNA]</scope>
    <source>
        <strain evidence="3">SB210</strain>
    </source>
</reference>